<evidence type="ECO:0000313" key="1">
    <source>
        <dbReference type="EMBL" id="KAG7284958.1"/>
    </source>
</evidence>
<gene>
    <name evidence="1" type="ORF">NEMBOFW57_009574</name>
</gene>
<reference evidence="1" key="1">
    <citation type="submission" date="2023-02" db="EMBL/GenBank/DDBJ databases">
        <authorList>
            <person name="Palmer J.M."/>
        </authorList>
    </citation>
    <scope>NUCLEOTIDE SEQUENCE</scope>
    <source>
        <strain evidence="1">FW57</strain>
    </source>
</reference>
<dbReference type="Proteomes" id="UP001197093">
    <property type="component" value="Unassembled WGS sequence"/>
</dbReference>
<protein>
    <submittedName>
        <fullName evidence="1">Uncharacterized protein</fullName>
    </submittedName>
</protein>
<dbReference type="AlphaFoldDB" id="A0AAD4HXW0"/>
<comment type="caution">
    <text evidence="1">The sequence shown here is derived from an EMBL/GenBank/DDBJ whole genome shotgun (WGS) entry which is preliminary data.</text>
</comment>
<proteinExistence type="predicted"/>
<dbReference type="EMBL" id="JAHCVI010000005">
    <property type="protein sequence ID" value="KAG7284958.1"/>
    <property type="molecule type" value="Genomic_DNA"/>
</dbReference>
<keyword evidence="2" id="KW-1185">Reference proteome</keyword>
<evidence type="ECO:0000313" key="2">
    <source>
        <dbReference type="Proteomes" id="UP001197093"/>
    </source>
</evidence>
<accession>A0AAD4HXW0</accession>
<organism evidence="1 2">
    <name type="scientific">Staphylotrichum longicolle</name>
    <dbReference type="NCBI Taxonomy" id="669026"/>
    <lineage>
        <taxon>Eukaryota</taxon>
        <taxon>Fungi</taxon>
        <taxon>Dikarya</taxon>
        <taxon>Ascomycota</taxon>
        <taxon>Pezizomycotina</taxon>
        <taxon>Sordariomycetes</taxon>
        <taxon>Sordariomycetidae</taxon>
        <taxon>Sordariales</taxon>
        <taxon>Chaetomiaceae</taxon>
        <taxon>Staphylotrichum</taxon>
    </lineage>
</organism>
<sequence length="254" mass="28294">MSNSDTPTPSLTTLPLEAYTTDRSAALTEPLDWYGPGKLHPTHLHDTLSASSSRYRIAHKLDHGPHALSWLARDTHAATWRRVDVVHAAPEVTAAYARAADAQLARRAEMGGDDDDDGAVADARGLAIDRFWLRGPNGTHLCIVWPLNGEMGGFRWAVRDRSVMDEAWFVRQCAKIRGSAEAKVGSVHEITEEEMLAILGRPRVIVVDEEMMREVGVSKEMVREGQVPRYLVVRPDKVEEDLEYWLSGEAFIKA</sequence>
<name>A0AAD4HXW0_9PEZI</name>
<dbReference type="Gene3D" id="3.30.200.20">
    <property type="entry name" value="Phosphorylase Kinase, domain 1"/>
    <property type="match status" value="1"/>
</dbReference>